<dbReference type="eggNOG" id="COG3209">
    <property type="taxonomic scope" value="Bacteria"/>
</dbReference>
<dbReference type="Gene3D" id="2.180.10.10">
    <property type="entry name" value="RHS repeat-associated core"/>
    <property type="match status" value="1"/>
</dbReference>
<reference evidence="1 2" key="1">
    <citation type="submission" date="2014-09" db="EMBL/GenBank/DDBJ databases">
        <title>Whole genome shotgun sequence of Escherichia vulneris NBRC 102420.</title>
        <authorList>
            <person name="Yoshida Y."/>
            <person name="Hosoyama A."/>
            <person name="Tsuchikane K."/>
            <person name="Ohji S."/>
            <person name="Ichikawa N."/>
            <person name="Kimura A."/>
            <person name="Yamazoe A."/>
            <person name="Ezaki T."/>
            <person name="Fujita N."/>
        </authorList>
    </citation>
    <scope>NUCLEOTIDE SEQUENCE [LARGE SCALE GENOMIC DNA]</scope>
    <source>
        <strain evidence="1 2">NBRC 102420</strain>
    </source>
</reference>
<name>A0A090UWA3_PSEVU</name>
<dbReference type="InterPro" id="IPR031325">
    <property type="entry name" value="RHS_repeat"/>
</dbReference>
<sequence>MSANYYSQTPNFVSASSEDVDPRTRLFSFQHSLGQLIGNNAMGPEFNFSISYSATTDVDYFDLGIGITLSLTIFDASNAQLSLASGESYKVNMSMNSPIIEQNKMRTFDFIQTTISDGSPGYRVTEHDGSVTDLSEFNEGQFVPIKMYTPLGYSLNFDWVSTSRGWVLGSISDDSNTTLLKFDHDYDTLTFYPGSTEEYKLTLTKENGYLTNISHSGLPEGDWQYNYTDIGMGNGLLTLFETQSITGLLKTVTYNNGLTDGLMLFPTESGQDALPAVTELVISPGFGQPDMVTTYTPDSTQGFPNYLGYDAPQGGSWDPSTDYSLTLIGQKYSYSTILTQKDSDGQEIVTTYTYNNFHLLSKVEVAQGDTYYSAETKYYADAWQEDNPNTTFDELPAQYQFPLTQTLTWRDSSGSRNELTQYQYDDFGNLTQQIDPDGTQTDYVFYSADGEADSADGYTGCPADPNGFANLVKSKKVTPAPSDYDDVPIRANYYRYGSLAALDDRPMTTSIVKVKESLVKLTDSGKQPLTALDTEYYSDDKTSFKYGHVSLKNTTNYYTDDKGTTPYMLSQAHDYNLTTAYGDPDGDKVIESNMTITTFDGLTQNGTMTRSYYSGKIMSLNDLLGTPHEYYYDSAGRFDKMITHKGNTEYERSVSVAYTMVLDSSGNASALNTIFINHNDNTETRLNYDSSGRVISIEKSASEQINEDFSTVLTREYDLLGRIYYEKITDSYLNNNGALQKTAINIRTLFNDWGYPCGHEFYSDSNDPDNSVYLSRILKFSPVEMKYYKELQSAKGVSERRVVQLNNLSLPETVTFYDANDNEYASKHIYYDGLRRCRQEIDQMGHPVSYEYDDFDHTKTATYADGTAVSTTYAPQFSMAIAITKAATDKDGNSYNVGSREIDGLGRVKNSTVGGRTEIYTYKTNANDPSTVTDNANRVFTYTYDPLLENALTNISATFEDQTIDQSYAYFKQRGLIDTVKETGQQTNSYTWYSTGQAETETFINDIGSKKPSYYWSVMNKPVRYTDISGNQLWVDYYLSDSQVAKPEKISDPVVTTTLHYDDFGRLWTQTAEAVNGSGKLETKITYDDYGREQVRTLTPDSGDVIIITTHYYENNQVYGVKIEKGGTVLCDNSYYYDPRNRLHRHDCSGSSLPKDGYGQEFTSQVFEYDCLNNIIKCTTIDSYGTQDVATFNYKNEKDPTQLTSIEHQGNPAYPSIINLSYYDDGRLQYDEAGRLLAYDALGRLFSIETTEGAQSNYRYDGFNNLVFQSINDETRYLYYRGSLLVNQINQTQQQQDRYISGLSGYSAVSEETL</sequence>
<proteinExistence type="predicted"/>
<accession>A0A090UWA3</accession>
<evidence type="ECO:0000313" key="1">
    <source>
        <dbReference type="EMBL" id="GAL56875.1"/>
    </source>
</evidence>
<dbReference type="NCBIfam" id="TIGR01643">
    <property type="entry name" value="YD_repeat_2x"/>
    <property type="match status" value="1"/>
</dbReference>
<comment type="caution">
    <text evidence="1">The sequence shown here is derived from an EMBL/GenBank/DDBJ whole genome shotgun (WGS) entry which is preliminary data.</text>
</comment>
<protein>
    <recommendedName>
        <fullName evidence="3">Rhs family protein</fullName>
    </recommendedName>
</protein>
<evidence type="ECO:0008006" key="3">
    <source>
        <dbReference type="Google" id="ProtNLM"/>
    </source>
</evidence>
<dbReference type="Pfam" id="PF05593">
    <property type="entry name" value="RHS_repeat"/>
    <property type="match status" value="1"/>
</dbReference>
<dbReference type="InterPro" id="IPR006530">
    <property type="entry name" value="YD"/>
</dbReference>
<evidence type="ECO:0000313" key="2">
    <source>
        <dbReference type="Proteomes" id="UP000029462"/>
    </source>
</evidence>
<dbReference type="STRING" id="1115515.EV102420_02_04800"/>
<gene>
    <name evidence="1" type="ORF">EV102420_02_04800</name>
</gene>
<keyword evidence="2" id="KW-1185">Reference proteome</keyword>
<dbReference type="RefSeq" id="WP_042388443.1">
    <property type="nucleotide sequence ID" value="NZ_BBMZ01000002.1"/>
</dbReference>
<dbReference type="OrthoDB" id="7030285at2"/>
<organism evidence="1 2">
    <name type="scientific">Pseudescherichia vulneris NBRC 102420</name>
    <dbReference type="NCBI Taxonomy" id="1115515"/>
    <lineage>
        <taxon>Bacteria</taxon>
        <taxon>Pseudomonadati</taxon>
        <taxon>Pseudomonadota</taxon>
        <taxon>Gammaproteobacteria</taxon>
        <taxon>Enterobacterales</taxon>
        <taxon>Enterobacteriaceae</taxon>
        <taxon>Pseudescherichia</taxon>
    </lineage>
</organism>
<dbReference type="EMBL" id="BBMZ01000002">
    <property type="protein sequence ID" value="GAL56875.1"/>
    <property type="molecule type" value="Genomic_DNA"/>
</dbReference>
<dbReference type="Proteomes" id="UP000029462">
    <property type="component" value="Unassembled WGS sequence"/>
</dbReference>